<evidence type="ECO:0000313" key="15">
    <source>
        <dbReference type="Proteomes" id="UP000663505"/>
    </source>
</evidence>
<dbReference type="Proteomes" id="UP000663505">
    <property type="component" value="Chromosome"/>
</dbReference>
<feature type="transmembrane region" description="Helical" evidence="12">
    <location>
        <begin position="33"/>
        <end position="52"/>
    </location>
</feature>
<keyword evidence="2" id="KW-0813">Transport</keyword>
<gene>
    <name evidence="14" type="ORF">JZ786_04570</name>
</gene>
<keyword evidence="5" id="KW-0406">Ion transport</keyword>
<proteinExistence type="predicted"/>
<dbReference type="InterPro" id="IPR000644">
    <property type="entry name" value="CBS_dom"/>
</dbReference>
<feature type="transmembrane region" description="Helical" evidence="12">
    <location>
        <begin position="81"/>
        <end position="99"/>
    </location>
</feature>
<dbReference type="GO" id="GO:0034707">
    <property type="term" value="C:chloride channel complex"/>
    <property type="evidence" value="ECO:0007669"/>
    <property type="project" value="UniProtKB-KW"/>
</dbReference>
<feature type="transmembrane region" description="Helical" evidence="12">
    <location>
        <begin position="244"/>
        <end position="262"/>
    </location>
</feature>
<feature type="transmembrane region" description="Helical" evidence="12">
    <location>
        <begin position="410"/>
        <end position="430"/>
    </location>
</feature>
<dbReference type="RefSeq" id="WP_206657609.1">
    <property type="nucleotide sequence ID" value="NZ_CP071182.1"/>
</dbReference>
<dbReference type="SUPFAM" id="SSF81340">
    <property type="entry name" value="Clc chloride channel"/>
    <property type="match status" value="1"/>
</dbReference>
<keyword evidence="10" id="KW-0129">CBS domain</keyword>
<keyword evidence="6 12" id="KW-0472">Membrane</keyword>
<organism evidence="14 15">
    <name type="scientific">Alicyclobacillus mengziensis</name>
    <dbReference type="NCBI Taxonomy" id="2931921"/>
    <lineage>
        <taxon>Bacteria</taxon>
        <taxon>Bacillati</taxon>
        <taxon>Bacillota</taxon>
        <taxon>Bacilli</taxon>
        <taxon>Bacillales</taxon>
        <taxon>Alicyclobacillaceae</taxon>
        <taxon>Alicyclobacillus</taxon>
    </lineage>
</organism>
<sequence length="601" mass="64655">MSTSAAPPKRRTKRTTDSLSLHSRMSQHVPESVIILLYALAVGIVAGFGAVGFRKLIRLFEYVFFGHVIHVFSFMGKASVLFLPAIGLIIVAYIVKIWAPEAKGHGVPEVMEAIAEKKSIIRPRVVVIKAVASALTIGTGGSVGREGPIVQIGSAFGSVLGQFMGLPERYLRLLVACGAGGGIAATFNAPMGGMMFGIEVILASFSLQNFAAVMVSSVVSSLIGREFFGNHASLSMPLYNIGPLSFIWIYVILGIVTGLWSYVYIRVLYGVEDLFNMARWPLWIKAAVGGLAVGVLGIWYPQVLRVGYGHMNAALALHLAWSLMLVLLILKLIATSLTIAAGGSGGVFSPALYQGVMLGGAMGMMFVHFFPHSGLSAGAIAATAMAGIFAGSAQAPVTAILMIFDMTDDYKMILPLMIVSVLSATVVGLLSKESIYTLKLFRRGLDITRKRNPDRMQAYTVGEALPTRRHFFKSSETIGEAWTEISETDEWFADVENDDGDVLGSVPRAKILEGLQQGRGSEMITVLLPEKLYPIDYNESVAAALYQMHSHGVTYLLVLKDGKPVGVIGSSDIINVYRSEDFTSPIPRLSVVAETGTHLTP</sequence>
<keyword evidence="15" id="KW-1185">Reference proteome</keyword>
<evidence type="ECO:0000313" key="14">
    <source>
        <dbReference type="EMBL" id="QSO48274.1"/>
    </source>
</evidence>
<feature type="transmembrane region" description="Helical" evidence="12">
    <location>
        <begin position="170"/>
        <end position="189"/>
    </location>
</feature>
<evidence type="ECO:0000256" key="3">
    <source>
        <dbReference type="ARBA" id="ARBA00022692"/>
    </source>
</evidence>
<feature type="transmembrane region" description="Helical" evidence="12">
    <location>
        <begin position="201"/>
        <end position="223"/>
    </location>
</feature>
<feature type="transmembrane region" description="Helical" evidence="12">
    <location>
        <begin position="313"/>
        <end position="339"/>
    </location>
</feature>
<dbReference type="Gene3D" id="1.10.3080.10">
    <property type="entry name" value="Clc chloride channel"/>
    <property type="match status" value="1"/>
</dbReference>
<evidence type="ECO:0000256" key="9">
    <source>
        <dbReference type="ARBA" id="ARBA00023303"/>
    </source>
</evidence>
<keyword evidence="9" id="KW-0407">Ion channel</keyword>
<dbReference type="InterPro" id="IPR014743">
    <property type="entry name" value="Cl-channel_core"/>
</dbReference>
<evidence type="ECO:0000256" key="8">
    <source>
        <dbReference type="ARBA" id="ARBA00023214"/>
    </source>
</evidence>
<feature type="transmembrane region" description="Helical" evidence="12">
    <location>
        <begin position="282"/>
        <end position="301"/>
    </location>
</feature>
<evidence type="ECO:0000256" key="1">
    <source>
        <dbReference type="ARBA" id="ARBA00004141"/>
    </source>
</evidence>
<protein>
    <submittedName>
        <fullName evidence="14">Chloride channel protein</fullName>
    </submittedName>
</protein>
<evidence type="ECO:0000256" key="2">
    <source>
        <dbReference type="ARBA" id="ARBA00022448"/>
    </source>
</evidence>
<dbReference type="PRINTS" id="PR00762">
    <property type="entry name" value="CLCHANNEL"/>
</dbReference>
<dbReference type="EMBL" id="CP071182">
    <property type="protein sequence ID" value="QSO48274.1"/>
    <property type="molecule type" value="Genomic_DNA"/>
</dbReference>
<evidence type="ECO:0000256" key="4">
    <source>
        <dbReference type="ARBA" id="ARBA00022989"/>
    </source>
</evidence>
<keyword evidence="7" id="KW-0869">Chloride channel</keyword>
<dbReference type="CDD" id="cd00400">
    <property type="entry name" value="Voltage_gated_ClC"/>
    <property type="match status" value="1"/>
</dbReference>
<evidence type="ECO:0000256" key="11">
    <source>
        <dbReference type="SAM" id="MobiDB-lite"/>
    </source>
</evidence>
<dbReference type="KEGG" id="afx:JZ786_04570"/>
<dbReference type="GO" id="GO:0005254">
    <property type="term" value="F:chloride channel activity"/>
    <property type="evidence" value="ECO:0007669"/>
    <property type="project" value="UniProtKB-KW"/>
</dbReference>
<feature type="domain" description="CBS" evidence="13">
    <location>
        <begin position="523"/>
        <end position="584"/>
    </location>
</feature>
<reference evidence="14 15" key="1">
    <citation type="submission" date="2021-02" db="EMBL/GenBank/DDBJ databases">
        <title>Alicyclobacillus curvatus sp. nov. and Alicyclobacillus mengziensis sp. nov., two acidophilic bacteria isolated from acid mine drainage.</title>
        <authorList>
            <person name="Huang Y."/>
        </authorList>
    </citation>
    <scope>NUCLEOTIDE SEQUENCE [LARGE SCALE GENOMIC DNA]</scope>
    <source>
        <strain evidence="14 15">S30H14</strain>
    </source>
</reference>
<dbReference type="Pfam" id="PF00654">
    <property type="entry name" value="Voltage_CLC"/>
    <property type="match status" value="1"/>
</dbReference>
<name>A0A9X7Z6R9_9BACL</name>
<dbReference type="InterPro" id="IPR050368">
    <property type="entry name" value="ClC-type_chloride_channel"/>
</dbReference>
<evidence type="ECO:0000256" key="5">
    <source>
        <dbReference type="ARBA" id="ARBA00023065"/>
    </source>
</evidence>
<dbReference type="SUPFAM" id="SSF54631">
    <property type="entry name" value="CBS-domain pair"/>
    <property type="match status" value="1"/>
</dbReference>
<dbReference type="PANTHER" id="PTHR43427:SF6">
    <property type="entry name" value="CHLORIDE CHANNEL PROTEIN CLC-E"/>
    <property type="match status" value="1"/>
</dbReference>
<feature type="region of interest" description="Disordered" evidence="11">
    <location>
        <begin position="1"/>
        <end position="23"/>
    </location>
</feature>
<comment type="subcellular location">
    <subcellularLocation>
        <location evidence="1">Membrane</location>
        <topology evidence="1">Multi-pass membrane protein</topology>
    </subcellularLocation>
</comment>
<dbReference type="PANTHER" id="PTHR43427">
    <property type="entry name" value="CHLORIDE CHANNEL PROTEIN CLC-E"/>
    <property type="match status" value="1"/>
</dbReference>
<dbReference type="Pfam" id="PF00571">
    <property type="entry name" value="CBS"/>
    <property type="match status" value="1"/>
</dbReference>
<keyword evidence="3 12" id="KW-0812">Transmembrane</keyword>
<evidence type="ECO:0000256" key="6">
    <source>
        <dbReference type="ARBA" id="ARBA00023136"/>
    </source>
</evidence>
<evidence type="ECO:0000259" key="13">
    <source>
        <dbReference type="PROSITE" id="PS51371"/>
    </source>
</evidence>
<keyword evidence="8" id="KW-0868">Chloride</keyword>
<feature type="transmembrane region" description="Helical" evidence="12">
    <location>
        <begin position="377"/>
        <end position="404"/>
    </location>
</feature>
<evidence type="ECO:0000256" key="10">
    <source>
        <dbReference type="PROSITE-ProRule" id="PRU00703"/>
    </source>
</evidence>
<feature type="transmembrane region" description="Helical" evidence="12">
    <location>
        <begin position="351"/>
        <end position="370"/>
    </location>
</feature>
<dbReference type="AlphaFoldDB" id="A0A9X7Z6R9"/>
<dbReference type="InterPro" id="IPR001807">
    <property type="entry name" value="ClC"/>
</dbReference>
<keyword evidence="4 12" id="KW-1133">Transmembrane helix</keyword>
<accession>A0A9X7Z6R9</accession>
<evidence type="ECO:0000256" key="7">
    <source>
        <dbReference type="ARBA" id="ARBA00023173"/>
    </source>
</evidence>
<evidence type="ECO:0000256" key="12">
    <source>
        <dbReference type="SAM" id="Phobius"/>
    </source>
</evidence>
<dbReference type="PROSITE" id="PS51371">
    <property type="entry name" value="CBS"/>
    <property type="match status" value="1"/>
</dbReference>
<dbReference type="InterPro" id="IPR046342">
    <property type="entry name" value="CBS_dom_sf"/>
</dbReference>
<dbReference type="Gene3D" id="3.10.580.10">
    <property type="entry name" value="CBS-domain"/>
    <property type="match status" value="1"/>
</dbReference>